<gene>
    <name evidence="1" type="ORF">GCM10009744_47790</name>
</gene>
<sequence length="70" mass="7906">MAEDPFPAEVSCDVVSGPGFEWLKRSARARRAGRRCARLRTEGLREMRAKQDGRQAMERLVAGEKWVDTG</sequence>
<protein>
    <submittedName>
        <fullName evidence="1">Uncharacterized protein</fullName>
    </submittedName>
</protein>
<organism evidence="1 2">
    <name type="scientific">Kribbella alba</name>
    <dbReference type="NCBI Taxonomy" id="190197"/>
    <lineage>
        <taxon>Bacteria</taxon>
        <taxon>Bacillati</taxon>
        <taxon>Actinomycetota</taxon>
        <taxon>Actinomycetes</taxon>
        <taxon>Propionibacteriales</taxon>
        <taxon>Kribbellaceae</taxon>
        <taxon>Kribbella</taxon>
    </lineage>
</organism>
<name>A0ABN2FLG1_9ACTN</name>
<evidence type="ECO:0000313" key="2">
    <source>
        <dbReference type="Proteomes" id="UP001501319"/>
    </source>
</evidence>
<evidence type="ECO:0000313" key="1">
    <source>
        <dbReference type="EMBL" id="GAA1650616.1"/>
    </source>
</evidence>
<dbReference type="EMBL" id="BAAANE010000008">
    <property type="protein sequence ID" value="GAA1650616.1"/>
    <property type="molecule type" value="Genomic_DNA"/>
</dbReference>
<accession>A0ABN2FLG1</accession>
<dbReference type="Proteomes" id="UP001501319">
    <property type="component" value="Unassembled WGS sequence"/>
</dbReference>
<reference evidence="1 2" key="1">
    <citation type="journal article" date="2019" name="Int. J. Syst. Evol. Microbiol.">
        <title>The Global Catalogue of Microorganisms (GCM) 10K type strain sequencing project: providing services to taxonomists for standard genome sequencing and annotation.</title>
        <authorList>
            <consortium name="The Broad Institute Genomics Platform"/>
            <consortium name="The Broad Institute Genome Sequencing Center for Infectious Disease"/>
            <person name="Wu L."/>
            <person name="Ma J."/>
        </authorList>
    </citation>
    <scope>NUCLEOTIDE SEQUENCE [LARGE SCALE GENOMIC DNA]</scope>
    <source>
        <strain evidence="1 2">JCM 14306</strain>
    </source>
</reference>
<comment type="caution">
    <text evidence="1">The sequence shown here is derived from an EMBL/GenBank/DDBJ whole genome shotgun (WGS) entry which is preliminary data.</text>
</comment>
<keyword evidence="2" id="KW-1185">Reference proteome</keyword>
<proteinExistence type="predicted"/>